<evidence type="ECO:0000313" key="2">
    <source>
        <dbReference type="EMBL" id="CAD8448917.1"/>
    </source>
</evidence>
<name>A0A7S0DCH3_9EUKA</name>
<proteinExistence type="predicted"/>
<protein>
    <submittedName>
        <fullName evidence="2">Uncharacterized protein</fullName>
    </submittedName>
</protein>
<evidence type="ECO:0000256" key="1">
    <source>
        <dbReference type="SAM" id="MobiDB-lite"/>
    </source>
</evidence>
<feature type="compositionally biased region" description="Acidic residues" evidence="1">
    <location>
        <begin position="243"/>
        <end position="256"/>
    </location>
</feature>
<organism evidence="2">
    <name type="scientific">Amorphochlora amoebiformis</name>
    <dbReference type="NCBI Taxonomy" id="1561963"/>
    <lineage>
        <taxon>Eukaryota</taxon>
        <taxon>Sar</taxon>
        <taxon>Rhizaria</taxon>
        <taxon>Cercozoa</taxon>
        <taxon>Chlorarachniophyceae</taxon>
        <taxon>Amorphochlora</taxon>
    </lineage>
</organism>
<reference evidence="2" key="1">
    <citation type="submission" date="2021-01" db="EMBL/GenBank/DDBJ databases">
        <authorList>
            <person name="Corre E."/>
            <person name="Pelletier E."/>
            <person name="Niang G."/>
            <person name="Scheremetjew M."/>
            <person name="Finn R."/>
            <person name="Kale V."/>
            <person name="Holt S."/>
            <person name="Cochrane G."/>
            <person name="Meng A."/>
            <person name="Brown T."/>
            <person name="Cohen L."/>
        </authorList>
    </citation>
    <scope>NUCLEOTIDE SEQUENCE</scope>
    <source>
        <strain evidence="2">CCMP2058</strain>
    </source>
</reference>
<dbReference type="AlphaFoldDB" id="A0A7S0DCH3"/>
<sequence>MSAINLYRRVFRQVHGLKMNERNVLSNVAGEWSDMLMRYRRIEHIAAVSGLGKAITRIEDVPKFDEFALPAPDFYHSRSIDDVEKQEDRHRQREMRYVEMKLAKDLRRFFAHESVKIYFLSLWRQNHTIALMKQYVSTVEDLNKVKDRWVQKISKMAGPTLEDQQRTLERLKSALLPAQPQPQVYGPPAYKQAAITEARNRRKNANLNPHRPPAPDPNGYRGVRGSALGNQEDVDGYAHGEGVENDMDIDVDESSLSEDVRGVSEMVEPRDLNVKVGELKGTELS</sequence>
<gene>
    <name evidence="2" type="ORF">LAMO00422_LOCUS9766</name>
</gene>
<accession>A0A7S0DCH3</accession>
<feature type="region of interest" description="Disordered" evidence="1">
    <location>
        <begin position="202"/>
        <end position="265"/>
    </location>
</feature>
<dbReference type="EMBL" id="HBEM01014184">
    <property type="protein sequence ID" value="CAD8448917.1"/>
    <property type="molecule type" value="Transcribed_RNA"/>
</dbReference>